<dbReference type="OrthoDB" id="239678at2"/>
<dbReference type="GO" id="GO:0005886">
    <property type="term" value="C:plasma membrane"/>
    <property type="evidence" value="ECO:0007669"/>
    <property type="project" value="UniProtKB-SubCell"/>
</dbReference>
<comment type="similarity">
    <text evidence="6">Belongs to the ABC-4 integral membrane protein family.</text>
</comment>
<evidence type="ECO:0000256" key="3">
    <source>
        <dbReference type="ARBA" id="ARBA00022692"/>
    </source>
</evidence>
<evidence type="ECO:0000259" key="9">
    <source>
        <dbReference type="Pfam" id="PF12704"/>
    </source>
</evidence>
<dbReference type="EMBL" id="FMUS01000008">
    <property type="protein sequence ID" value="SCY45437.1"/>
    <property type="molecule type" value="Genomic_DNA"/>
</dbReference>
<evidence type="ECO:0000256" key="4">
    <source>
        <dbReference type="ARBA" id="ARBA00022989"/>
    </source>
</evidence>
<evidence type="ECO:0000256" key="7">
    <source>
        <dbReference type="SAM" id="Phobius"/>
    </source>
</evidence>
<gene>
    <name evidence="10" type="ORF">SAMN03080606_01574</name>
</gene>
<evidence type="ECO:0000256" key="1">
    <source>
        <dbReference type="ARBA" id="ARBA00004651"/>
    </source>
</evidence>
<keyword evidence="11" id="KW-1185">Reference proteome</keyword>
<dbReference type="Pfam" id="PF02687">
    <property type="entry name" value="FtsX"/>
    <property type="match status" value="1"/>
</dbReference>
<name>A0A1G5G279_9FIRM</name>
<dbReference type="GO" id="GO:0022857">
    <property type="term" value="F:transmembrane transporter activity"/>
    <property type="evidence" value="ECO:0007669"/>
    <property type="project" value="TreeGrafter"/>
</dbReference>
<feature type="transmembrane region" description="Helical" evidence="7">
    <location>
        <begin position="386"/>
        <end position="407"/>
    </location>
</feature>
<feature type="transmembrane region" description="Helical" evidence="7">
    <location>
        <begin position="342"/>
        <end position="366"/>
    </location>
</feature>
<evidence type="ECO:0000313" key="10">
    <source>
        <dbReference type="EMBL" id="SCY45437.1"/>
    </source>
</evidence>
<evidence type="ECO:0000256" key="5">
    <source>
        <dbReference type="ARBA" id="ARBA00023136"/>
    </source>
</evidence>
<sequence>MQLYHITLNNLRRRKAKMFFVLLGLAIGIATIVSVYGVVETMKTEMTRQVTEFGVNVVITPDAGGLTFSYGGITLPEIMYDVEQLSTEDVSKLDELSSNNMIRVVAPKLMGMYQHGPHKVILVGANLSQEFQVKPWLRVQDQQYGFQIEEAQVEAIETEDGKKMEFENIDLSRQDLEQLNISDGQVLMGSAVAASLKLVEGDLITLSGLEMEVYGILAESGSAEDQQIFMNIPVAQEILGRPGEITIIEMAVDYMSGSEEALLSELNQALPHTHITSLRQETLRRDEMLVRLVRFGMAISLLVLLVGMLVVSLTMSNSVRERTREIGVFRALGFRKYHIAKIIMMEGLLISVVGGLIGFIGGMLIARYAGPIFAGMDIIVPWRFDLLLIATGLAIAIGLISSIYPAYQAAKQDPVEALRFI</sequence>
<reference evidence="10 11" key="1">
    <citation type="submission" date="2016-10" db="EMBL/GenBank/DDBJ databases">
        <authorList>
            <person name="de Groot N.N."/>
        </authorList>
    </citation>
    <scope>NUCLEOTIDE SEQUENCE [LARGE SCALE GENOMIC DNA]</scope>
    <source>
        <strain evidence="10 11">DSM 18978</strain>
    </source>
</reference>
<comment type="subcellular location">
    <subcellularLocation>
        <location evidence="1">Cell membrane</location>
        <topology evidence="1">Multi-pass membrane protein</topology>
    </subcellularLocation>
</comment>
<evidence type="ECO:0000256" key="6">
    <source>
        <dbReference type="ARBA" id="ARBA00038076"/>
    </source>
</evidence>
<evidence type="ECO:0000256" key="2">
    <source>
        <dbReference type="ARBA" id="ARBA00022475"/>
    </source>
</evidence>
<dbReference type="AlphaFoldDB" id="A0A1G5G279"/>
<keyword evidence="5 7" id="KW-0472">Membrane</keyword>
<dbReference type="InterPro" id="IPR025857">
    <property type="entry name" value="MacB_PCD"/>
</dbReference>
<evidence type="ECO:0000259" key="8">
    <source>
        <dbReference type="Pfam" id="PF02687"/>
    </source>
</evidence>
<evidence type="ECO:0000313" key="11">
    <source>
        <dbReference type="Proteomes" id="UP000198636"/>
    </source>
</evidence>
<organism evidence="10 11">
    <name type="scientific">Alkaliphilus peptidifermentans DSM 18978</name>
    <dbReference type="NCBI Taxonomy" id="1120976"/>
    <lineage>
        <taxon>Bacteria</taxon>
        <taxon>Bacillati</taxon>
        <taxon>Bacillota</taxon>
        <taxon>Clostridia</taxon>
        <taxon>Peptostreptococcales</taxon>
        <taxon>Natronincolaceae</taxon>
        <taxon>Alkaliphilus</taxon>
    </lineage>
</organism>
<dbReference type="Proteomes" id="UP000198636">
    <property type="component" value="Unassembled WGS sequence"/>
</dbReference>
<feature type="domain" description="ABC3 transporter permease C-terminal" evidence="8">
    <location>
        <begin position="298"/>
        <end position="414"/>
    </location>
</feature>
<dbReference type="InterPro" id="IPR003838">
    <property type="entry name" value="ABC3_permease_C"/>
</dbReference>
<dbReference type="PANTHER" id="PTHR30572:SF4">
    <property type="entry name" value="ABC TRANSPORTER PERMEASE YTRF"/>
    <property type="match status" value="1"/>
</dbReference>
<feature type="domain" description="MacB-like periplasmic core" evidence="9">
    <location>
        <begin position="19"/>
        <end position="242"/>
    </location>
</feature>
<dbReference type="RefSeq" id="WP_091541954.1">
    <property type="nucleotide sequence ID" value="NZ_FMUS01000008.1"/>
</dbReference>
<feature type="transmembrane region" description="Helical" evidence="7">
    <location>
        <begin position="292"/>
        <end position="314"/>
    </location>
</feature>
<keyword evidence="4 7" id="KW-1133">Transmembrane helix</keyword>
<accession>A0A1G5G279</accession>
<dbReference type="Pfam" id="PF12704">
    <property type="entry name" value="MacB_PCD"/>
    <property type="match status" value="1"/>
</dbReference>
<keyword evidence="2" id="KW-1003">Cell membrane</keyword>
<feature type="transmembrane region" description="Helical" evidence="7">
    <location>
        <begin position="20"/>
        <end position="39"/>
    </location>
</feature>
<proteinExistence type="inferred from homology"/>
<dbReference type="STRING" id="1120976.SAMN03080606_01574"/>
<keyword evidence="3 7" id="KW-0812">Transmembrane</keyword>
<protein>
    <submittedName>
        <fullName evidence="10">Putative ABC transport system permease protein</fullName>
    </submittedName>
</protein>
<dbReference type="PANTHER" id="PTHR30572">
    <property type="entry name" value="MEMBRANE COMPONENT OF TRANSPORTER-RELATED"/>
    <property type="match status" value="1"/>
</dbReference>
<dbReference type="InterPro" id="IPR050250">
    <property type="entry name" value="Macrolide_Exporter_MacB"/>
</dbReference>